<proteinExistence type="predicted"/>
<evidence type="ECO:0000313" key="3">
    <source>
        <dbReference type="Proteomes" id="UP000314294"/>
    </source>
</evidence>
<accession>A0A4Z2GVB6</accession>
<name>A0A4Z2GVB6_9TELE</name>
<gene>
    <name evidence="2" type="ORF">EYF80_032610</name>
</gene>
<dbReference type="EMBL" id="SRLO01000411">
    <property type="protein sequence ID" value="TNN57180.1"/>
    <property type="molecule type" value="Genomic_DNA"/>
</dbReference>
<keyword evidence="3" id="KW-1185">Reference proteome</keyword>
<organism evidence="2 3">
    <name type="scientific">Liparis tanakae</name>
    <name type="common">Tanaka's snailfish</name>
    <dbReference type="NCBI Taxonomy" id="230148"/>
    <lineage>
        <taxon>Eukaryota</taxon>
        <taxon>Metazoa</taxon>
        <taxon>Chordata</taxon>
        <taxon>Craniata</taxon>
        <taxon>Vertebrata</taxon>
        <taxon>Euteleostomi</taxon>
        <taxon>Actinopterygii</taxon>
        <taxon>Neopterygii</taxon>
        <taxon>Teleostei</taxon>
        <taxon>Neoteleostei</taxon>
        <taxon>Acanthomorphata</taxon>
        <taxon>Eupercaria</taxon>
        <taxon>Perciformes</taxon>
        <taxon>Cottioidei</taxon>
        <taxon>Cottales</taxon>
        <taxon>Liparidae</taxon>
        <taxon>Liparis</taxon>
    </lineage>
</organism>
<reference evidence="2 3" key="1">
    <citation type="submission" date="2019-03" db="EMBL/GenBank/DDBJ databases">
        <title>First draft genome of Liparis tanakae, snailfish: a comprehensive survey of snailfish specific genes.</title>
        <authorList>
            <person name="Kim W."/>
            <person name="Song I."/>
            <person name="Jeong J.-H."/>
            <person name="Kim D."/>
            <person name="Kim S."/>
            <person name="Ryu S."/>
            <person name="Song J.Y."/>
            <person name="Lee S.K."/>
        </authorList>
    </citation>
    <scope>NUCLEOTIDE SEQUENCE [LARGE SCALE GENOMIC DNA]</scope>
    <source>
        <tissue evidence="2">Muscle</tissue>
    </source>
</reference>
<evidence type="ECO:0000313" key="2">
    <source>
        <dbReference type="EMBL" id="TNN57180.1"/>
    </source>
</evidence>
<dbReference type="AlphaFoldDB" id="A0A4Z2GVB6"/>
<feature type="compositionally biased region" description="Basic and acidic residues" evidence="1">
    <location>
        <begin position="44"/>
        <end position="53"/>
    </location>
</feature>
<sequence length="136" mass="14922">MRSCLLSSMHCSLVMVSSTRGGRPSAWEAAGGGTAQRGVTSRQQRSDHHSGHERRVFRLHWMDERGSALAVARPRRSPDMALLGVLSWTASAAPPDWKLSHLMTRSSSCSCFSHTGEVSRSLPHLTVLESISTHEE</sequence>
<evidence type="ECO:0000256" key="1">
    <source>
        <dbReference type="SAM" id="MobiDB-lite"/>
    </source>
</evidence>
<protein>
    <submittedName>
        <fullName evidence="2">Uncharacterized protein</fullName>
    </submittedName>
</protein>
<feature type="region of interest" description="Disordered" evidence="1">
    <location>
        <begin position="21"/>
        <end position="53"/>
    </location>
</feature>
<comment type="caution">
    <text evidence="2">The sequence shown here is derived from an EMBL/GenBank/DDBJ whole genome shotgun (WGS) entry which is preliminary data.</text>
</comment>
<dbReference type="Proteomes" id="UP000314294">
    <property type="component" value="Unassembled WGS sequence"/>
</dbReference>